<reference evidence="4 5" key="1">
    <citation type="submission" date="2016-10" db="EMBL/GenBank/DDBJ databases">
        <authorList>
            <person name="de Groot N.N."/>
        </authorList>
    </citation>
    <scope>NUCLEOTIDE SEQUENCE [LARGE SCALE GENOMIC DNA]</scope>
    <source>
        <strain evidence="4 5">R5</strain>
    </source>
</reference>
<dbReference type="SUPFAM" id="SSF53822">
    <property type="entry name" value="Periplasmic binding protein-like I"/>
    <property type="match status" value="1"/>
</dbReference>
<evidence type="ECO:0000256" key="1">
    <source>
        <dbReference type="ARBA" id="ARBA00010062"/>
    </source>
</evidence>
<dbReference type="InterPro" id="IPR028081">
    <property type="entry name" value="Leu-bd"/>
</dbReference>
<dbReference type="AlphaFoldDB" id="A0A1G6VH99"/>
<keyword evidence="2" id="KW-0732">Signal</keyword>
<protein>
    <submittedName>
        <fullName evidence="4">Amino acid/amide ABC transporter substrate-binding protein, HAAT family</fullName>
    </submittedName>
</protein>
<evidence type="ECO:0000259" key="3">
    <source>
        <dbReference type="Pfam" id="PF13458"/>
    </source>
</evidence>
<sequence>MLSTVSFQAYGGMPVAPPLLFRNPSSCAADLALTLKPGSSRRGGTGSKLRIGNFITFSGAPGIWGPISANSVMLAVAEINRRGGIRGREVELSMYDAGGPIEEVVRRAERAIAFDEIDVIMGSHISAVRLALRKVTAGRIPYVYTPVYEGGERTPGVMAIGETPRAESRPAIHWLTEVKKAQRWYLIGSDYVWPWQSHRAVKRYIKEAGGHVVGEEFVPLGEDNHEPHLARIRAARPDVVLITLIGTDSITFNRAFAEAGLAATTLRYAGAMDETVMLGVGPDSTQNLFCASGYFGCIDSRANDDFRTSYRAMFGAHAPPIGSVGQSNYEGMRFLEAAANQARSLSIGPLSAAAHNLVYSGARGTVTLRDGRAEMPIYLAEADGLDFNVIRTI</sequence>
<gene>
    <name evidence="4" type="ORF">SAMN05216337_101237</name>
</gene>
<feature type="domain" description="Leucine-binding protein" evidence="3">
    <location>
        <begin position="49"/>
        <end position="383"/>
    </location>
</feature>
<dbReference type="CDD" id="cd06358">
    <property type="entry name" value="PBP1_NHase"/>
    <property type="match status" value="1"/>
</dbReference>
<name>A0A1G6VH99_9BRAD</name>
<dbReference type="EMBL" id="FMZW01000012">
    <property type="protein sequence ID" value="SDD52427.1"/>
    <property type="molecule type" value="Genomic_DNA"/>
</dbReference>
<dbReference type="Proteomes" id="UP000199245">
    <property type="component" value="Unassembled WGS sequence"/>
</dbReference>
<dbReference type="RefSeq" id="WP_176936910.1">
    <property type="nucleotide sequence ID" value="NZ_FMZW01000012.1"/>
</dbReference>
<dbReference type="Gene3D" id="3.40.50.2300">
    <property type="match status" value="2"/>
</dbReference>
<dbReference type="InterPro" id="IPR028082">
    <property type="entry name" value="Peripla_BP_I"/>
</dbReference>
<evidence type="ECO:0000256" key="2">
    <source>
        <dbReference type="ARBA" id="ARBA00022729"/>
    </source>
</evidence>
<comment type="similarity">
    <text evidence="1">Belongs to the leucine-binding protein family.</text>
</comment>
<accession>A0A1G6VH99</accession>
<evidence type="ECO:0000313" key="4">
    <source>
        <dbReference type="EMBL" id="SDD52427.1"/>
    </source>
</evidence>
<dbReference type="PANTHER" id="PTHR47628:SF1">
    <property type="entry name" value="ALIPHATIC AMIDASE EXPRESSION-REGULATING PROTEIN"/>
    <property type="match status" value="1"/>
</dbReference>
<proteinExistence type="inferred from homology"/>
<dbReference type="Pfam" id="PF13458">
    <property type="entry name" value="Peripla_BP_6"/>
    <property type="match status" value="1"/>
</dbReference>
<organism evidence="4 5">
    <name type="scientific">Bradyrhizobium brasilense</name>
    <dbReference type="NCBI Taxonomy" id="1419277"/>
    <lineage>
        <taxon>Bacteria</taxon>
        <taxon>Pseudomonadati</taxon>
        <taxon>Pseudomonadota</taxon>
        <taxon>Alphaproteobacteria</taxon>
        <taxon>Hyphomicrobiales</taxon>
        <taxon>Nitrobacteraceae</taxon>
        <taxon>Bradyrhizobium</taxon>
    </lineage>
</organism>
<dbReference type="PANTHER" id="PTHR47628">
    <property type="match status" value="1"/>
</dbReference>
<evidence type="ECO:0000313" key="5">
    <source>
        <dbReference type="Proteomes" id="UP000199245"/>
    </source>
</evidence>